<feature type="signal peptide" evidence="2">
    <location>
        <begin position="1"/>
        <end position="21"/>
    </location>
</feature>
<dbReference type="PANTHER" id="PTHR22803">
    <property type="entry name" value="MANNOSE, PHOSPHOLIPASE, LECTIN RECEPTOR RELATED"/>
    <property type="match status" value="1"/>
</dbReference>
<keyword evidence="1" id="KW-1015">Disulfide bond</keyword>
<evidence type="ECO:0000256" key="2">
    <source>
        <dbReference type="SAM" id="SignalP"/>
    </source>
</evidence>
<reference evidence="4" key="1">
    <citation type="submission" date="2021-06" db="EMBL/GenBank/DDBJ databases">
        <authorList>
            <consortium name="Wellcome Sanger Institute Data Sharing"/>
        </authorList>
    </citation>
    <scope>NUCLEOTIDE SEQUENCE [LARGE SCALE GENOMIC DNA]</scope>
</reference>
<evidence type="ECO:0000313" key="5">
    <source>
        <dbReference type="Proteomes" id="UP000694620"/>
    </source>
</evidence>
<accession>A0A8C4RF31</accession>
<dbReference type="InterPro" id="IPR016186">
    <property type="entry name" value="C-type_lectin-like/link_sf"/>
</dbReference>
<feature type="chain" id="PRO_5034480002" evidence="2">
    <location>
        <begin position="22"/>
        <end position="161"/>
    </location>
</feature>
<reference evidence="4" key="3">
    <citation type="submission" date="2025-09" db="UniProtKB">
        <authorList>
            <consortium name="Ensembl"/>
        </authorList>
    </citation>
    <scope>IDENTIFICATION</scope>
</reference>
<dbReference type="GeneTree" id="ENSGT00940000162818"/>
<dbReference type="SMART" id="SM00034">
    <property type="entry name" value="CLECT"/>
    <property type="match status" value="1"/>
</dbReference>
<gene>
    <name evidence="4" type="primary">LOC114645807</name>
</gene>
<protein>
    <submittedName>
        <fullName evidence="4">Alpha-N-acetylgalactosamine-specific lectin-like</fullName>
    </submittedName>
</protein>
<dbReference type="InterPro" id="IPR050111">
    <property type="entry name" value="C-type_lectin/snaclec_domain"/>
</dbReference>
<dbReference type="AlphaFoldDB" id="A0A8C4RF31"/>
<sequence length="161" mass="18041">MKIPVTTLLLIMMAFHESSSGIPIKKRNCDEICPENFVDFLGHCYQYFGKETTWSEAEENCKHYEGHLASVPSAEVNNFIISLIKKSNGNTLAATWLGGYNTVKDGTFMWTDGSKFGFQHWNENQPDNYGGYEHCVHIIGGNTGVWNDLSCSTKLAYVCAI</sequence>
<dbReference type="Proteomes" id="UP000694620">
    <property type="component" value="Chromosome 1"/>
</dbReference>
<dbReference type="Pfam" id="PF00059">
    <property type="entry name" value="Lectin_C"/>
    <property type="match status" value="1"/>
</dbReference>
<keyword evidence="2" id="KW-0732">Signal</keyword>
<dbReference type="InterPro" id="IPR016187">
    <property type="entry name" value="CTDL_fold"/>
</dbReference>
<dbReference type="PROSITE" id="PS00615">
    <property type="entry name" value="C_TYPE_LECTIN_1"/>
    <property type="match status" value="1"/>
</dbReference>
<organism evidence="4 5">
    <name type="scientific">Erpetoichthys calabaricus</name>
    <name type="common">Rope fish</name>
    <name type="synonym">Calamoichthys calabaricus</name>
    <dbReference type="NCBI Taxonomy" id="27687"/>
    <lineage>
        <taxon>Eukaryota</taxon>
        <taxon>Metazoa</taxon>
        <taxon>Chordata</taxon>
        <taxon>Craniata</taxon>
        <taxon>Vertebrata</taxon>
        <taxon>Euteleostomi</taxon>
        <taxon>Actinopterygii</taxon>
        <taxon>Polypteriformes</taxon>
        <taxon>Polypteridae</taxon>
        <taxon>Erpetoichthys</taxon>
    </lineage>
</organism>
<feature type="domain" description="C-type lectin" evidence="3">
    <location>
        <begin position="40"/>
        <end position="160"/>
    </location>
</feature>
<dbReference type="PROSITE" id="PS50041">
    <property type="entry name" value="C_TYPE_LECTIN_2"/>
    <property type="match status" value="1"/>
</dbReference>
<name>A0A8C4RF31_ERPCA</name>
<dbReference type="Gene3D" id="3.10.100.10">
    <property type="entry name" value="Mannose-Binding Protein A, subunit A"/>
    <property type="match status" value="1"/>
</dbReference>
<dbReference type="Ensembl" id="ENSECRT00000001182.1">
    <property type="protein sequence ID" value="ENSECRP00000001159.1"/>
    <property type="gene ID" value="ENSECRG00000000805.1"/>
</dbReference>
<dbReference type="InterPro" id="IPR001304">
    <property type="entry name" value="C-type_lectin-like"/>
</dbReference>
<reference evidence="4" key="2">
    <citation type="submission" date="2025-08" db="UniProtKB">
        <authorList>
            <consortium name="Ensembl"/>
        </authorList>
    </citation>
    <scope>IDENTIFICATION</scope>
</reference>
<dbReference type="PRINTS" id="PR01504">
    <property type="entry name" value="PNCREATITSAP"/>
</dbReference>
<evidence type="ECO:0000256" key="1">
    <source>
        <dbReference type="ARBA" id="ARBA00023157"/>
    </source>
</evidence>
<dbReference type="InterPro" id="IPR018378">
    <property type="entry name" value="C-type_lectin_CS"/>
</dbReference>
<evidence type="ECO:0000313" key="4">
    <source>
        <dbReference type="Ensembl" id="ENSECRP00000001159.1"/>
    </source>
</evidence>
<evidence type="ECO:0000259" key="3">
    <source>
        <dbReference type="PROSITE" id="PS50041"/>
    </source>
</evidence>
<dbReference type="SUPFAM" id="SSF56436">
    <property type="entry name" value="C-type lectin-like"/>
    <property type="match status" value="1"/>
</dbReference>
<dbReference type="RefSeq" id="XP_028649496.1">
    <property type="nucleotide sequence ID" value="XM_028793663.1"/>
</dbReference>
<keyword evidence="5" id="KW-1185">Reference proteome</keyword>
<proteinExistence type="predicted"/>
<dbReference type="GeneID" id="114645807"/>